<organism evidence="2">
    <name type="scientific">Klebsiella phage vB_Kpn2-P2</name>
    <dbReference type="NCBI Taxonomy" id="3230849"/>
    <lineage>
        <taxon>Viruses</taxon>
    </lineage>
</organism>
<gene>
    <name evidence="2" type="ORF">vBKpn2P2_82</name>
</gene>
<evidence type="ECO:0000313" key="2">
    <source>
        <dbReference type="EMBL" id="XCG96930.1"/>
    </source>
</evidence>
<feature type="compositionally biased region" description="Low complexity" evidence="1">
    <location>
        <begin position="77"/>
        <end position="95"/>
    </location>
</feature>
<accession>A0AAU8EEI4</accession>
<proteinExistence type="predicted"/>
<reference evidence="2" key="1">
    <citation type="submission" date="2024-05" db="EMBL/GenBank/DDBJ databases">
        <authorList>
            <person name="Ferriol-Gonzalez C."/>
            <person name="Concha-Eloko R."/>
            <person name="Bernabeu-Gimeno M."/>
            <person name="Fernandez-Cuenca F."/>
            <person name="Canada-Garcia J.E."/>
            <person name="Garcia-Cobos S."/>
            <person name="Sanjuan R."/>
            <person name="Domingo-Calap P."/>
        </authorList>
    </citation>
    <scope>NUCLEOTIDE SEQUENCE</scope>
</reference>
<protein>
    <submittedName>
        <fullName evidence="2">Uncharacterized protein</fullName>
    </submittedName>
</protein>
<sequence length="240" mass="26157">MKEKIIETLLKLDTTNDNQWTQDGLPKVDVLKFLSGGETWTRDQISEAAPGFTRSNPIIGGGSNGELNEVASEQPVEGEQGQASAQEQGSAEQAAKGGGAGPAGQQEAPKDETNVVTSSVLTKLTVDVGVNFPDLIKNFLMGLDFVDVKEMSDDELAELAAKHSDILSADNQFLSEVNEFVTKRAHYLNAVVEEQSKRAPAESQADMLAQFHARMFENQQNLPINKPRQLQARGPQYFPK</sequence>
<name>A0AAU8EEI4_9VIRU</name>
<dbReference type="EMBL" id="PP848851">
    <property type="protein sequence ID" value="XCG96930.1"/>
    <property type="molecule type" value="Genomic_DNA"/>
</dbReference>
<evidence type="ECO:0000256" key="1">
    <source>
        <dbReference type="SAM" id="MobiDB-lite"/>
    </source>
</evidence>
<feature type="region of interest" description="Disordered" evidence="1">
    <location>
        <begin position="46"/>
        <end position="114"/>
    </location>
</feature>